<evidence type="ECO:0000256" key="1">
    <source>
        <dbReference type="SAM" id="MobiDB-lite"/>
    </source>
</evidence>
<evidence type="ECO:0000313" key="2">
    <source>
        <dbReference type="EMBL" id="KAL0149545.1"/>
    </source>
</evidence>
<proteinExistence type="predicted"/>
<feature type="compositionally biased region" description="Polar residues" evidence="1">
    <location>
        <begin position="108"/>
        <end position="130"/>
    </location>
</feature>
<feature type="region of interest" description="Disordered" evidence="1">
    <location>
        <begin position="72"/>
        <end position="130"/>
    </location>
</feature>
<organism evidence="2 3">
    <name type="scientific">Cirrhinus mrigala</name>
    <name type="common">Mrigala</name>
    <dbReference type="NCBI Taxonomy" id="683832"/>
    <lineage>
        <taxon>Eukaryota</taxon>
        <taxon>Metazoa</taxon>
        <taxon>Chordata</taxon>
        <taxon>Craniata</taxon>
        <taxon>Vertebrata</taxon>
        <taxon>Euteleostomi</taxon>
        <taxon>Actinopterygii</taxon>
        <taxon>Neopterygii</taxon>
        <taxon>Teleostei</taxon>
        <taxon>Ostariophysi</taxon>
        <taxon>Cypriniformes</taxon>
        <taxon>Cyprinidae</taxon>
        <taxon>Labeoninae</taxon>
        <taxon>Labeonini</taxon>
        <taxon>Cirrhinus</taxon>
    </lineage>
</organism>
<dbReference type="AlphaFoldDB" id="A0ABD0MIT4"/>
<feature type="compositionally biased region" description="Low complexity" evidence="1">
    <location>
        <begin position="90"/>
        <end position="106"/>
    </location>
</feature>
<name>A0ABD0MIT4_CIRMR</name>
<protein>
    <submittedName>
        <fullName evidence="2">Uncharacterized protein</fullName>
    </submittedName>
</protein>
<keyword evidence="3" id="KW-1185">Reference proteome</keyword>
<evidence type="ECO:0000313" key="3">
    <source>
        <dbReference type="Proteomes" id="UP001529510"/>
    </source>
</evidence>
<dbReference type="Proteomes" id="UP001529510">
    <property type="component" value="Unassembled WGS sequence"/>
</dbReference>
<sequence>MTAQSIGRSMASLVVPERHFWLTLTEIKDADKVPFLDSPVSPTGLFGPAVEGFAKRFTASQKSSQAIRHFLPKCSSSSADSSRPKPVPTQQPAKPAPSAAQSAPKSRWSWNSPQTTSILSPSTPFGSMSL</sequence>
<gene>
    <name evidence="2" type="ORF">M9458_055072</name>
</gene>
<dbReference type="EMBL" id="JAMKFB020000399">
    <property type="protein sequence ID" value="KAL0149545.1"/>
    <property type="molecule type" value="Genomic_DNA"/>
</dbReference>
<comment type="caution">
    <text evidence="2">The sequence shown here is derived from an EMBL/GenBank/DDBJ whole genome shotgun (WGS) entry which is preliminary data.</text>
</comment>
<reference evidence="2 3" key="1">
    <citation type="submission" date="2024-05" db="EMBL/GenBank/DDBJ databases">
        <title>Genome sequencing and assembly of Indian major carp, Cirrhinus mrigala (Hamilton, 1822).</title>
        <authorList>
            <person name="Mohindra V."/>
            <person name="Chowdhury L.M."/>
            <person name="Lal K."/>
            <person name="Jena J.K."/>
        </authorList>
    </citation>
    <scope>NUCLEOTIDE SEQUENCE [LARGE SCALE GENOMIC DNA]</scope>
    <source>
        <strain evidence="2">CM1030</strain>
        <tissue evidence="2">Blood</tissue>
    </source>
</reference>
<accession>A0ABD0MIT4</accession>